<dbReference type="HOGENOM" id="CLU_1886615_0_0_1"/>
<keyword evidence="3" id="KW-1185">Reference proteome</keyword>
<feature type="region of interest" description="Disordered" evidence="1">
    <location>
        <begin position="84"/>
        <end position="135"/>
    </location>
</feature>
<feature type="compositionally biased region" description="Polar residues" evidence="1">
    <location>
        <begin position="108"/>
        <end position="117"/>
    </location>
</feature>
<dbReference type="EMBL" id="KN832571">
    <property type="protein sequence ID" value="KII84324.1"/>
    <property type="molecule type" value="Genomic_DNA"/>
</dbReference>
<evidence type="ECO:0000256" key="1">
    <source>
        <dbReference type="SAM" id="MobiDB-lite"/>
    </source>
</evidence>
<name>A0A0C9T4T1_PLICR</name>
<proteinExistence type="predicted"/>
<evidence type="ECO:0000313" key="3">
    <source>
        <dbReference type="Proteomes" id="UP000053263"/>
    </source>
</evidence>
<accession>A0A0C9T4T1</accession>
<dbReference type="Proteomes" id="UP000053263">
    <property type="component" value="Unassembled WGS sequence"/>
</dbReference>
<evidence type="ECO:0000313" key="2">
    <source>
        <dbReference type="EMBL" id="KII84324.1"/>
    </source>
</evidence>
<gene>
    <name evidence="2" type="ORF">PLICRDRAFT_57732</name>
</gene>
<reference evidence="2 3" key="1">
    <citation type="submission" date="2014-06" db="EMBL/GenBank/DDBJ databases">
        <title>Evolutionary Origins and Diversification of the Mycorrhizal Mutualists.</title>
        <authorList>
            <consortium name="DOE Joint Genome Institute"/>
            <consortium name="Mycorrhizal Genomics Consortium"/>
            <person name="Kohler A."/>
            <person name="Kuo A."/>
            <person name="Nagy L.G."/>
            <person name="Floudas D."/>
            <person name="Copeland A."/>
            <person name="Barry K.W."/>
            <person name="Cichocki N."/>
            <person name="Veneault-Fourrey C."/>
            <person name="LaButti K."/>
            <person name="Lindquist E.A."/>
            <person name="Lipzen A."/>
            <person name="Lundell T."/>
            <person name="Morin E."/>
            <person name="Murat C."/>
            <person name="Riley R."/>
            <person name="Ohm R."/>
            <person name="Sun H."/>
            <person name="Tunlid A."/>
            <person name="Henrissat B."/>
            <person name="Grigoriev I.V."/>
            <person name="Hibbett D.S."/>
            <person name="Martin F."/>
        </authorList>
    </citation>
    <scope>NUCLEOTIDE SEQUENCE [LARGE SCALE GENOMIC DNA]</scope>
    <source>
        <strain evidence="2 3">FD-325 SS-3</strain>
    </source>
</reference>
<organism evidence="2 3">
    <name type="scientific">Plicaturopsis crispa FD-325 SS-3</name>
    <dbReference type="NCBI Taxonomy" id="944288"/>
    <lineage>
        <taxon>Eukaryota</taxon>
        <taxon>Fungi</taxon>
        <taxon>Dikarya</taxon>
        <taxon>Basidiomycota</taxon>
        <taxon>Agaricomycotina</taxon>
        <taxon>Agaricomycetes</taxon>
        <taxon>Agaricomycetidae</taxon>
        <taxon>Amylocorticiales</taxon>
        <taxon>Amylocorticiaceae</taxon>
        <taxon>Plicatura</taxon>
        <taxon>Plicaturopsis crispa</taxon>
    </lineage>
</organism>
<dbReference type="AlphaFoldDB" id="A0A0C9T4T1"/>
<protein>
    <submittedName>
        <fullName evidence="2">Uncharacterized protein</fullName>
    </submittedName>
</protein>
<feature type="compositionally biased region" description="Basic and acidic residues" evidence="1">
    <location>
        <begin position="86"/>
        <end position="99"/>
    </location>
</feature>
<sequence length="135" mass="14557">MVGVGLFITKRRNASQTLLGGRQNIPGFIGFFKRGVRDIPPPCVIEIPTQNRMIAIPVQQLPRYTGSTSSLIYPAPPVYFPAPPSYRKDALEGDAERNEVYAPPQGLSPATNRTNDTGLPGYSPGRANASPESSS</sequence>